<comment type="caution">
    <text evidence="2">The sequence shown here is derived from an EMBL/GenBank/DDBJ whole genome shotgun (WGS) entry which is preliminary data.</text>
</comment>
<feature type="transmembrane region" description="Helical" evidence="1">
    <location>
        <begin position="179"/>
        <end position="203"/>
    </location>
</feature>
<proteinExistence type="predicted"/>
<evidence type="ECO:0000313" key="3">
    <source>
        <dbReference type="Proteomes" id="UP001642484"/>
    </source>
</evidence>
<feature type="transmembrane region" description="Helical" evidence="1">
    <location>
        <begin position="223"/>
        <end position="244"/>
    </location>
</feature>
<keyword evidence="3" id="KW-1185">Reference proteome</keyword>
<evidence type="ECO:0000256" key="1">
    <source>
        <dbReference type="SAM" id="Phobius"/>
    </source>
</evidence>
<dbReference type="EMBL" id="CAXAMN010023495">
    <property type="protein sequence ID" value="CAK9078089.1"/>
    <property type="molecule type" value="Genomic_DNA"/>
</dbReference>
<gene>
    <name evidence="2" type="ORF">CCMP2556_LOCUS38470</name>
</gene>
<protein>
    <submittedName>
        <fullName evidence="2">Uncharacterized protein</fullName>
    </submittedName>
</protein>
<evidence type="ECO:0000313" key="2">
    <source>
        <dbReference type="EMBL" id="CAK9078089.1"/>
    </source>
</evidence>
<keyword evidence="1" id="KW-0812">Transmembrane</keyword>
<sequence length="645" mass="73170">MEVEPMRFSRPRASIQEGFRQMRQSIQMVIQNLTHADALYEKVSKDRRGAAQEYLQRGWLRRVLLLLPAGHAWLKIQRFSIVLPYSVRVALICMKLISCGFLSLNVSAVLGDGLILVLFFTRKLRVVERPLWTEEMKSRQRCWWRVRTFVDIELVDIFDIVASISRPEPAKYGFHCRSIVFWVVAVAYSSFCQLYICLFLATVRDADAQQWLESVGVSLLQDLLLKPFLFALIVASMSTIVLACNARVRRKLEAQWLEEENKVQESDLSPHQAASHCIYNSFALQKAMPWARMFDHMPCALMTVAIANLLPTASTLAASPWSARSTRLTMADPVLGAHGLKLKGCSGAPRYDATEVLGLAGKGPAECREPTGRKSRKEAAEVRESTTKALLRSWPGGDLEELWSVVGGLSGLDALQALHARQVKVKKAIFFDVSELQLQYGQLLLHLIQLHPTREALVEALYGRSMARFGRVLCASNMMDFLNEAPAAEPEIQTRERLPEQLQELYRSVFRCISRPSSWPVVWPCFGRSSSLPQRRMAPVSLSKAQRRLGGHRNEAFHINEAGWLKSDETFQQLRSCILELQKRNCLEFRHLNFRDIPKVGEQRVIFISNIDGSPQFLADDQLGAWRREAHGTLLLSTRGAEWLP</sequence>
<keyword evidence="1" id="KW-1133">Transmembrane helix</keyword>
<organism evidence="2 3">
    <name type="scientific">Durusdinium trenchii</name>
    <dbReference type="NCBI Taxonomy" id="1381693"/>
    <lineage>
        <taxon>Eukaryota</taxon>
        <taxon>Sar</taxon>
        <taxon>Alveolata</taxon>
        <taxon>Dinophyceae</taxon>
        <taxon>Suessiales</taxon>
        <taxon>Symbiodiniaceae</taxon>
        <taxon>Durusdinium</taxon>
    </lineage>
</organism>
<name>A0ABP0PQD2_9DINO</name>
<feature type="transmembrane region" description="Helical" evidence="1">
    <location>
        <begin position="89"/>
        <end position="120"/>
    </location>
</feature>
<dbReference type="Proteomes" id="UP001642484">
    <property type="component" value="Unassembled WGS sequence"/>
</dbReference>
<reference evidence="2 3" key="1">
    <citation type="submission" date="2024-02" db="EMBL/GenBank/DDBJ databases">
        <authorList>
            <person name="Chen Y."/>
            <person name="Shah S."/>
            <person name="Dougan E. K."/>
            <person name="Thang M."/>
            <person name="Chan C."/>
        </authorList>
    </citation>
    <scope>NUCLEOTIDE SEQUENCE [LARGE SCALE GENOMIC DNA]</scope>
</reference>
<accession>A0ABP0PQD2</accession>
<keyword evidence="1" id="KW-0472">Membrane</keyword>